<dbReference type="InterPro" id="IPR001144">
    <property type="entry name" value="Enterotoxin_A"/>
</dbReference>
<name>A0A177CH86_9PLEO</name>
<evidence type="ECO:0000313" key="7">
    <source>
        <dbReference type="EMBL" id="OAG06209.1"/>
    </source>
</evidence>
<dbReference type="EMBL" id="KV441552">
    <property type="protein sequence ID" value="OAG06209.1"/>
    <property type="molecule type" value="Genomic_DNA"/>
</dbReference>
<dbReference type="Gene3D" id="3.90.210.10">
    <property type="entry name" value="Heat-Labile Enterotoxin, subunit A"/>
    <property type="match status" value="1"/>
</dbReference>
<evidence type="ECO:0000256" key="5">
    <source>
        <dbReference type="SAM" id="MobiDB-lite"/>
    </source>
</evidence>
<dbReference type="GeneID" id="28765483"/>
<dbReference type="SUPFAM" id="SSF56399">
    <property type="entry name" value="ADP-ribosylation"/>
    <property type="match status" value="1"/>
</dbReference>
<dbReference type="RefSeq" id="XP_018036574.1">
    <property type="nucleotide sequence ID" value="XM_018181997.1"/>
</dbReference>
<proteinExistence type="predicted"/>
<feature type="compositionally biased region" description="Gly residues" evidence="5">
    <location>
        <begin position="419"/>
        <end position="434"/>
    </location>
</feature>
<dbReference type="AlphaFoldDB" id="A0A177CH86"/>
<keyword evidence="1" id="KW-0800">Toxin</keyword>
<evidence type="ECO:0000256" key="4">
    <source>
        <dbReference type="ARBA" id="ARBA00023157"/>
    </source>
</evidence>
<keyword evidence="3" id="KW-0843">Virulence</keyword>
<keyword evidence="4" id="KW-1015">Disulfide bond</keyword>
<feature type="chain" id="PRO_5008058290" evidence="6">
    <location>
        <begin position="20"/>
        <end position="434"/>
    </location>
</feature>
<evidence type="ECO:0000256" key="2">
    <source>
        <dbReference type="ARBA" id="ARBA00022729"/>
    </source>
</evidence>
<feature type="compositionally biased region" description="Basic residues" evidence="5">
    <location>
        <begin position="268"/>
        <end position="294"/>
    </location>
</feature>
<sequence>MLWQAPLALLGLFATLGNTAPLAPLGGDTEDLANVTTHSLDKRINEGVRYVWRTDGRSPSVLKASDGFQTKGWTNGYREDVSLYRHCKGAKNGASMDNDGFVSTTWKHSVAEGWVLDHHHGSAYVYKIATDEGLIDVEATLKGYSPYPHELEFAAIHSIPWKQVQGWYKYSSNGKGGTRQSEYVYNKDFSQSMYGNRPHGGSQFPLSGFPNNHPAWDKLPWARYAHCRPKNAKRAEEIFAQQSPPTHDIDTINGVEVATVAPLEARGRARGSRTSRKRPSAAGRRKKTTKKPAKKPTTGTKKCTAAMKKSGKCKDTTTPAKCTPAMKKAGKCPSTCSAAEKKSNGGTCPKCTAAEKKANGGVCPTCTAAEKKKNGGKCPPKKGECGPSKSNKARALEYVKALKAGRAGRKMKWSEGTTGAKGGKGTKAGGKTGA</sequence>
<dbReference type="Pfam" id="PF01375">
    <property type="entry name" value="Enterotoxin_a"/>
    <property type="match status" value="1"/>
</dbReference>
<dbReference type="GO" id="GO:0090729">
    <property type="term" value="F:toxin activity"/>
    <property type="evidence" value="ECO:0007669"/>
    <property type="project" value="UniProtKB-KW"/>
</dbReference>
<keyword evidence="8" id="KW-1185">Reference proteome</keyword>
<evidence type="ECO:0000256" key="6">
    <source>
        <dbReference type="SAM" id="SignalP"/>
    </source>
</evidence>
<reference evidence="7 8" key="1">
    <citation type="submission" date="2016-05" db="EMBL/GenBank/DDBJ databases">
        <title>Comparative analysis of secretome profiles of manganese(II)-oxidizing ascomycete fungi.</title>
        <authorList>
            <consortium name="DOE Joint Genome Institute"/>
            <person name="Zeiner C.A."/>
            <person name="Purvine S.O."/>
            <person name="Zink E.M."/>
            <person name="Wu S."/>
            <person name="Pasa-Tolic L."/>
            <person name="Chaput D.L."/>
            <person name="Haridas S."/>
            <person name="Grigoriev I.V."/>
            <person name="Santelli C.M."/>
            <person name="Hansel C.M."/>
        </authorList>
    </citation>
    <scope>NUCLEOTIDE SEQUENCE [LARGE SCALE GENOMIC DNA]</scope>
    <source>
        <strain evidence="7 8">AP3s5-JAC2a</strain>
    </source>
</reference>
<protein>
    <submittedName>
        <fullName evidence="7">ADP-ribosylation</fullName>
    </submittedName>
</protein>
<evidence type="ECO:0000313" key="8">
    <source>
        <dbReference type="Proteomes" id="UP000077069"/>
    </source>
</evidence>
<dbReference type="OrthoDB" id="3794605at2759"/>
<gene>
    <name evidence="7" type="ORF">CC84DRAFT_1205774</name>
</gene>
<accession>A0A177CH86</accession>
<feature type="region of interest" description="Disordered" evidence="5">
    <location>
        <begin position="261"/>
        <end position="302"/>
    </location>
</feature>
<organism evidence="7 8">
    <name type="scientific">Paraphaeosphaeria sporulosa</name>
    <dbReference type="NCBI Taxonomy" id="1460663"/>
    <lineage>
        <taxon>Eukaryota</taxon>
        <taxon>Fungi</taxon>
        <taxon>Dikarya</taxon>
        <taxon>Ascomycota</taxon>
        <taxon>Pezizomycotina</taxon>
        <taxon>Dothideomycetes</taxon>
        <taxon>Pleosporomycetidae</taxon>
        <taxon>Pleosporales</taxon>
        <taxon>Massarineae</taxon>
        <taxon>Didymosphaeriaceae</taxon>
        <taxon>Paraphaeosphaeria</taxon>
    </lineage>
</organism>
<dbReference type="Proteomes" id="UP000077069">
    <property type="component" value="Unassembled WGS sequence"/>
</dbReference>
<keyword evidence="2 6" id="KW-0732">Signal</keyword>
<feature type="region of interest" description="Disordered" evidence="5">
    <location>
        <begin position="370"/>
        <end position="391"/>
    </location>
</feature>
<feature type="signal peptide" evidence="6">
    <location>
        <begin position="1"/>
        <end position="19"/>
    </location>
</feature>
<dbReference type="PRINTS" id="PR00771">
    <property type="entry name" value="ENTEROTOXINA"/>
</dbReference>
<feature type="region of interest" description="Disordered" evidence="5">
    <location>
        <begin position="403"/>
        <end position="434"/>
    </location>
</feature>
<dbReference type="InParanoid" id="A0A177CH86"/>
<evidence type="ECO:0000256" key="3">
    <source>
        <dbReference type="ARBA" id="ARBA00023026"/>
    </source>
</evidence>
<evidence type="ECO:0000256" key="1">
    <source>
        <dbReference type="ARBA" id="ARBA00022656"/>
    </source>
</evidence>